<dbReference type="GO" id="GO:0005524">
    <property type="term" value="F:ATP binding"/>
    <property type="evidence" value="ECO:0007669"/>
    <property type="project" value="UniProtKB-KW"/>
</dbReference>
<dbReference type="Proteomes" id="UP000182054">
    <property type="component" value="Unassembled WGS sequence"/>
</dbReference>
<dbReference type="InterPro" id="IPR002078">
    <property type="entry name" value="Sigma_54_int"/>
</dbReference>
<accession>A0A1I0U7J8</accession>
<gene>
    <name evidence="4" type="ORF">HQ605_03430</name>
    <name evidence="5" type="ORF">SAMN05444374_114110</name>
</gene>
<evidence type="ECO:0000256" key="1">
    <source>
        <dbReference type="ARBA" id="ARBA00022741"/>
    </source>
</evidence>
<proteinExistence type="predicted"/>
<keyword evidence="2" id="KW-0067">ATP-binding</keyword>
<dbReference type="Gene3D" id="1.10.10.60">
    <property type="entry name" value="Homeodomain-like"/>
    <property type="match status" value="1"/>
</dbReference>
<dbReference type="EMBL" id="JABUKG010000002">
    <property type="protein sequence ID" value="MBY6319868.1"/>
    <property type="molecule type" value="Genomic_DNA"/>
</dbReference>
<feature type="domain" description="Sigma-54 factor interaction" evidence="3">
    <location>
        <begin position="350"/>
        <end position="409"/>
    </location>
</feature>
<dbReference type="InterPro" id="IPR027417">
    <property type="entry name" value="P-loop_NTPase"/>
</dbReference>
<reference evidence="5 6" key="1">
    <citation type="submission" date="2016-10" db="EMBL/GenBank/DDBJ databases">
        <authorList>
            <person name="de Groot N.N."/>
        </authorList>
    </citation>
    <scope>NUCLEOTIDE SEQUENCE [LARGE SCALE GENOMIC DNA]</scope>
    <source>
        <strain evidence="5 6">DSM 44908</strain>
    </source>
</reference>
<evidence type="ECO:0000313" key="6">
    <source>
        <dbReference type="Proteomes" id="UP000182054"/>
    </source>
</evidence>
<dbReference type="GO" id="GO:0006355">
    <property type="term" value="P:regulation of DNA-templated transcription"/>
    <property type="evidence" value="ECO:0007669"/>
    <property type="project" value="InterPro"/>
</dbReference>
<dbReference type="GeneID" id="85487156"/>
<keyword evidence="1" id="KW-0547">Nucleotide-binding</keyword>
<dbReference type="Pfam" id="PF02954">
    <property type="entry name" value="HTH_8"/>
    <property type="match status" value="1"/>
</dbReference>
<dbReference type="SUPFAM" id="SSF52540">
    <property type="entry name" value="P-loop containing nucleoside triphosphate hydrolases"/>
    <property type="match status" value="1"/>
</dbReference>
<sequence>MQVGAYDGERDAVGAPVPPRVRASWERSQSYGIPVDAVEPTFTGTRSPGSLFHECGDAVLADLHRSMTTEPVGMMLTDAHGVVITRLSGDRALLRALDAVHLAPGFGYSEREVGTNGLGLALADHAPTLVRAEQHYSRTLSGFTCAAAPVVDPATGRLDGAVNLTTWSRSSSELLLTLARAAAGTIAATMLSRGSSGPAPTRPRRSLFRVDHGLGRATENLGSDWTATVTATRAALIAGRVVAVVGEPGTGRATAAEIAARRAWPDHRVLTAGAPDPDDAESWLSLWDFEAGRADTVVVVRDVDALPTYVADRLAAVLLTGPGATMPVVVTAENLAAIPAAFTTAITAAVPLSPLRERPGDVAPLAHRIAHGVRGRDVAFTAAAIRVLQQFSWPQNCAHLRRVVEDVVRRVDVVDVPALPAELVVDSGGRRLSTIEAFERREIVRVLADGATMAAAAERLGMSRATLYRKIKYYRIPAR</sequence>
<name>A0A1I0U7J8_9NOCA</name>
<dbReference type="EMBL" id="FOJN01000014">
    <property type="protein sequence ID" value="SFA60015.1"/>
    <property type="molecule type" value="Genomic_DNA"/>
</dbReference>
<dbReference type="InterPro" id="IPR002197">
    <property type="entry name" value="HTH_Fis"/>
</dbReference>
<dbReference type="Gene3D" id="3.30.450.40">
    <property type="match status" value="1"/>
</dbReference>
<dbReference type="PANTHER" id="PTHR32071:SF81">
    <property type="entry name" value="PROPIONATE CATABOLISM OPERON REGULATORY PROTEIN"/>
    <property type="match status" value="1"/>
</dbReference>
<organism evidence="5 6">
    <name type="scientific">Rhodococcoides kroppenstedtii</name>
    <dbReference type="NCBI Taxonomy" id="293050"/>
    <lineage>
        <taxon>Bacteria</taxon>
        <taxon>Bacillati</taxon>
        <taxon>Actinomycetota</taxon>
        <taxon>Actinomycetes</taxon>
        <taxon>Mycobacteriales</taxon>
        <taxon>Nocardiaceae</taxon>
        <taxon>Rhodococcoides</taxon>
    </lineage>
</organism>
<dbReference type="RefSeq" id="WP_068102520.1">
    <property type="nucleotide sequence ID" value="NZ_FOJN01000014.1"/>
</dbReference>
<dbReference type="GO" id="GO:0043565">
    <property type="term" value="F:sequence-specific DNA binding"/>
    <property type="evidence" value="ECO:0007669"/>
    <property type="project" value="InterPro"/>
</dbReference>
<dbReference type="OrthoDB" id="5496274at2"/>
<dbReference type="InterPro" id="IPR029016">
    <property type="entry name" value="GAF-like_dom_sf"/>
</dbReference>
<dbReference type="AlphaFoldDB" id="A0A1I0U7J8"/>
<keyword evidence="7" id="KW-1185">Reference proteome</keyword>
<evidence type="ECO:0000313" key="4">
    <source>
        <dbReference type="EMBL" id="MBY6319868.1"/>
    </source>
</evidence>
<dbReference type="PROSITE" id="PS50045">
    <property type="entry name" value="SIGMA54_INTERACT_4"/>
    <property type="match status" value="1"/>
</dbReference>
<dbReference type="SUPFAM" id="SSF46689">
    <property type="entry name" value="Homeodomain-like"/>
    <property type="match status" value="1"/>
</dbReference>
<evidence type="ECO:0000313" key="7">
    <source>
        <dbReference type="Proteomes" id="UP001520140"/>
    </source>
</evidence>
<reference evidence="4 7" key="2">
    <citation type="submission" date="2020-06" db="EMBL/GenBank/DDBJ databases">
        <title>Taxonomy, biology and ecology of Rhodococcus bacteria occurring in California pistachio and other woody hosts as revealed by genome sequence analyses.</title>
        <authorList>
            <person name="Gai Y."/>
            <person name="Riely B."/>
        </authorList>
    </citation>
    <scope>NUCLEOTIDE SEQUENCE [LARGE SCALE GENOMIC DNA]</scope>
    <source>
        <strain evidence="4 7">BP-284</strain>
    </source>
</reference>
<dbReference type="Proteomes" id="UP001520140">
    <property type="component" value="Unassembled WGS sequence"/>
</dbReference>
<dbReference type="PANTHER" id="PTHR32071">
    <property type="entry name" value="TRANSCRIPTIONAL REGULATORY PROTEIN"/>
    <property type="match status" value="1"/>
</dbReference>
<evidence type="ECO:0000259" key="3">
    <source>
        <dbReference type="PROSITE" id="PS50045"/>
    </source>
</evidence>
<evidence type="ECO:0000256" key="2">
    <source>
        <dbReference type="ARBA" id="ARBA00022840"/>
    </source>
</evidence>
<protein>
    <submittedName>
        <fullName evidence="4">Fis family transcriptional regulator</fullName>
    </submittedName>
    <submittedName>
        <fullName evidence="5">Regulatory protein, Fis family</fullName>
    </submittedName>
</protein>
<evidence type="ECO:0000313" key="5">
    <source>
        <dbReference type="EMBL" id="SFA60015.1"/>
    </source>
</evidence>
<dbReference type="Gene3D" id="1.10.8.60">
    <property type="match status" value="1"/>
</dbReference>
<dbReference type="InterPro" id="IPR009057">
    <property type="entry name" value="Homeodomain-like_sf"/>
</dbReference>